<feature type="domain" description="Aminoacyl-tRNA synthetase class Ia" evidence="11">
    <location>
        <begin position="29"/>
        <end position="627"/>
    </location>
</feature>
<dbReference type="SUPFAM" id="SSF52374">
    <property type="entry name" value="Nucleotidylyl transferase"/>
    <property type="match status" value="1"/>
</dbReference>
<dbReference type="OrthoDB" id="9810365at2"/>
<feature type="short sequence motif" description="'HIGH' region" evidence="10">
    <location>
        <begin position="57"/>
        <end position="67"/>
    </location>
</feature>
<dbReference type="GO" id="GO:0005524">
    <property type="term" value="F:ATP binding"/>
    <property type="evidence" value="ECO:0007669"/>
    <property type="project" value="UniProtKB-UniRule"/>
</dbReference>
<dbReference type="GO" id="GO:0006428">
    <property type="term" value="P:isoleucyl-tRNA aminoacylation"/>
    <property type="evidence" value="ECO:0007669"/>
    <property type="project" value="UniProtKB-UniRule"/>
</dbReference>
<name>D4XWX2_9BACT</name>
<comment type="catalytic activity">
    <reaction evidence="9 10">
        <text>tRNA(Ile) + L-isoleucine + ATP = L-isoleucyl-tRNA(Ile) + AMP + diphosphate</text>
        <dbReference type="Rhea" id="RHEA:11060"/>
        <dbReference type="Rhea" id="RHEA-COMP:9666"/>
        <dbReference type="Rhea" id="RHEA-COMP:9695"/>
        <dbReference type="ChEBI" id="CHEBI:30616"/>
        <dbReference type="ChEBI" id="CHEBI:33019"/>
        <dbReference type="ChEBI" id="CHEBI:58045"/>
        <dbReference type="ChEBI" id="CHEBI:78442"/>
        <dbReference type="ChEBI" id="CHEBI:78528"/>
        <dbReference type="ChEBI" id="CHEBI:456215"/>
        <dbReference type="EC" id="6.1.1.5"/>
    </reaction>
</comment>
<feature type="binding site" evidence="10">
    <location>
        <position position="878"/>
    </location>
    <ligand>
        <name>Zn(2+)</name>
        <dbReference type="ChEBI" id="CHEBI:29105"/>
    </ligand>
</feature>
<comment type="cofactor">
    <cofactor evidence="10">
        <name>Zn(2+)</name>
        <dbReference type="ChEBI" id="CHEBI:29105"/>
    </cofactor>
    <text evidence="10">Binds 1 zinc ion per subunit.</text>
</comment>
<dbReference type="InterPro" id="IPR013155">
    <property type="entry name" value="M/V/L/I-tRNA-synth_anticd-bd"/>
</dbReference>
<dbReference type="InterPro" id="IPR033708">
    <property type="entry name" value="Anticodon_Ile_BEm"/>
</dbReference>
<keyword evidence="4 10" id="KW-0547">Nucleotide-binding</keyword>
<protein>
    <recommendedName>
        <fullName evidence="10">Isoleucine--tRNA ligase</fullName>
        <ecNumber evidence="10">6.1.1.5</ecNumber>
    </recommendedName>
    <alternativeName>
        <fullName evidence="10">Isoleucyl-tRNA synthetase</fullName>
        <shortName evidence="10">IleRS</shortName>
    </alternativeName>
</protein>
<dbReference type="InterPro" id="IPR050081">
    <property type="entry name" value="Ile-tRNA_ligase"/>
</dbReference>
<keyword evidence="5 10" id="KW-0067">ATP-binding</keyword>
<evidence type="ECO:0000256" key="3">
    <source>
        <dbReference type="ARBA" id="ARBA00022598"/>
    </source>
</evidence>
<accession>D4XWX2</accession>
<dbReference type="Gene3D" id="3.40.50.620">
    <property type="entry name" value="HUPs"/>
    <property type="match status" value="2"/>
</dbReference>
<dbReference type="GO" id="GO:0002161">
    <property type="term" value="F:aminoacyl-tRNA deacylase activity"/>
    <property type="evidence" value="ECO:0007669"/>
    <property type="project" value="InterPro"/>
</dbReference>
<dbReference type="InterPro" id="IPR009080">
    <property type="entry name" value="tRNAsynth_Ia_anticodon-bd"/>
</dbReference>
<evidence type="ECO:0000256" key="7">
    <source>
        <dbReference type="ARBA" id="ARBA00023146"/>
    </source>
</evidence>
<evidence type="ECO:0000256" key="10">
    <source>
        <dbReference type="HAMAP-Rule" id="MF_02002"/>
    </source>
</evidence>
<gene>
    <name evidence="10 14" type="primary">ileS</name>
    <name evidence="14" type="ORF">MALL_0292</name>
</gene>
<dbReference type="InterPro" id="IPR002300">
    <property type="entry name" value="aa-tRNA-synth_Ia"/>
</dbReference>
<dbReference type="STRING" id="747682.MALL_0292"/>
<comment type="function">
    <text evidence="8 10">Catalyzes the attachment of isoleucine to tRNA(Ile). As IleRS can inadvertently accommodate and process structurally similar amino acids such as valine, to avoid such errors it has two additional distinct tRNA(Ile)-dependent editing activities. One activity is designated as 'pretransfer' editing and involves the hydrolysis of activated Val-AMP. The other activity is designated 'posttransfer' editing and involves deacylation of mischarged Val-tRNA(Ile).</text>
</comment>
<comment type="subcellular location">
    <subcellularLocation>
        <location evidence="10">Cytoplasm</location>
    </subcellularLocation>
</comment>
<dbReference type="HAMAP" id="MF_02002">
    <property type="entry name" value="Ile_tRNA_synth_type1"/>
    <property type="match status" value="1"/>
</dbReference>
<dbReference type="GO" id="GO:0005829">
    <property type="term" value="C:cytosol"/>
    <property type="evidence" value="ECO:0007669"/>
    <property type="project" value="TreeGrafter"/>
</dbReference>
<evidence type="ECO:0000256" key="1">
    <source>
        <dbReference type="ARBA" id="ARBA00006887"/>
    </source>
</evidence>
<dbReference type="Pfam" id="PF00133">
    <property type="entry name" value="tRNA-synt_1"/>
    <property type="match status" value="1"/>
</dbReference>
<dbReference type="EC" id="6.1.1.5" evidence="10"/>
<keyword evidence="7 10" id="KW-0030">Aminoacyl-tRNA synthetase</keyword>
<evidence type="ECO:0000256" key="4">
    <source>
        <dbReference type="ARBA" id="ARBA00022741"/>
    </source>
</evidence>
<dbReference type="SUPFAM" id="SSF47323">
    <property type="entry name" value="Anticodon-binding domain of a subclass of class I aminoacyl-tRNA synthetases"/>
    <property type="match status" value="1"/>
</dbReference>
<dbReference type="GO" id="GO:0000049">
    <property type="term" value="F:tRNA binding"/>
    <property type="evidence" value="ECO:0007669"/>
    <property type="project" value="InterPro"/>
</dbReference>
<dbReference type="InterPro" id="IPR002301">
    <property type="entry name" value="Ile-tRNA-ligase"/>
</dbReference>
<dbReference type="eggNOG" id="COG0060">
    <property type="taxonomic scope" value="Bacteria"/>
</dbReference>
<keyword evidence="2 10" id="KW-0963">Cytoplasm</keyword>
<dbReference type="FunFam" id="3.40.50.620:FF:000152">
    <property type="entry name" value="Isoleucine--tRNA ligase"/>
    <property type="match status" value="1"/>
</dbReference>
<feature type="binding site" evidence="10">
    <location>
        <position position="547"/>
    </location>
    <ligand>
        <name>L-isoleucyl-5'-AMP</name>
        <dbReference type="ChEBI" id="CHEBI:178002"/>
    </ligand>
</feature>
<dbReference type="PRINTS" id="PR00984">
    <property type="entry name" value="TRNASYNTHILE"/>
</dbReference>
<dbReference type="Proteomes" id="UP000004757">
    <property type="component" value="Unassembled WGS sequence"/>
</dbReference>
<reference evidence="14 15" key="1">
    <citation type="submission" date="2010-03" db="EMBL/GenBank/DDBJ databases">
        <authorList>
            <person name="Glass J.I."/>
            <person name="Benders G.A."/>
            <person name="Durkin A.S."/>
            <person name="Farmerie W.G."/>
            <person name="Hlavinka K."/>
            <person name="Hostetler J."/>
            <person name="Jackson J."/>
            <person name="May M.A."/>
            <person name="Miller R.H."/>
            <person name="Paralanov V."/>
            <person name="Radune D."/>
            <person name="Szczypinski B."/>
            <person name="Brown D.R."/>
        </authorList>
    </citation>
    <scope>NUCLEOTIDE SEQUENCE [LARGE SCALE GENOMIC DNA]</scope>
    <source>
        <strain evidence="14 15">A21JP2</strain>
    </source>
</reference>
<evidence type="ECO:0000259" key="13">
    <source>
        <dbReference type="Pfam" id="PF08264"/>
    </source>
</evidence>
<dbReference type="NCBIfam" id="TIGR00392">
    <property type="entry name" value="ileS"/>
    <property type="match status" value="1"/>
</dbReference>
<dbReference type="Gene3D" id="1.10.10.830">
    <property type="entry name" value="Ile-tRNA synthetase CP2 domain-like"/>
    <property type="match status" value="1"/>
</dbReference>
<feature type="domain" description="Methionyl/Valyl/Leucyl/Isoleucyl-tRNA synthetase anticodon-binding" evidence="13">
    <location>
        <begin position="671"/>
        <end position="819"/>
    </location>
</feature>
<evidence type="ECO:0000256" key="6">
    <source>
        <dbReference type="ARBA" id="ARBA00022917"/>
    </source>
</evidence>
<dbReference type="PANTHER" id="PTHR42765">
    <property type="entry name" value="SOLEUCYL-TRNA SYNTHETASE"/>
    <property type="match status" value="1"/>
</dbReference>
<dbReference type="CDD" id="cd00818">
    <property type="entry name" value="IleRS_core"/>
    <property type="match status" value="1"/>
</dbReference>
<evidence type="ECO:0000313" key="15">
    <source>
        <dbReference type="Proteomes" id="UP000004757"/>
    </source>
</evidence>
<dbReference type="CDD" id="cd07960">
    <property type="entry name" value="Anticodon_Ia_Ile_BEm"/>
    <property type="match status" value="1"/>
</dbReference>
<evidence type="ECO:0000259" key="11">
    <source>
        <dbReference type="Pfam" id="PF00133"/>
    </source>
</evidence>
<comment type="domain">
    <text evidence="10">IleRS has two distinct active sites: one for aminoacylation and one for editing. The misactivated valine is translocated from the active site to the editing site, which sterically excludes the correctly activated isoleucine. The single editing site contains two valyl binding pockets, one specific for each substrate (Val-AMP or Val-tRNA(Ile)).</text>
</comment>
<dbReference type="PROSITE" id="PS00178">
    <property type="entry name" value="AA_TRNA_LIGASE_I"/>
    <property type="match status" value="1"/>
</dbReference>
<dbReference type="GO" id="GO:0004822">
    <property type="term" value="F:isoleucine-tRNA ligase activity"/>
    <property type="evidence" value="ECO:0007669"/>
    <property type="project" value="UniProtKB-UniRule"/>
</dbReference>
<feature type="short sequence motif" description="'KMSKS' region" evidence="10">
    <location>
        <begin position="588"/>
        <end position="592"/>
    </location>
</feature>
<keyword evidence="15" id="KW-1185">Reference proteome</keyword>
<proteinExistence type="inferred from homology"/>
<feature type="binding site" evidence="10">
    <location>
        <position position="875"/>
    </location>
    <ligand>
        <name>Zn(2+)</name>
        <dbReference type="ChEBI" id="CHEBI:29105"/>
    </ligand>
</feature>
<dbReference type="SUPFAM" id="SSF50677">
    <property type="entry name" value="ValRS/IleRS/LeuRS editing domain"/>
    <property type="match status" value="1"/>
</dbReference>
<keyword evidence="10" id="KW-0862">Zinc</keyword>
<dbReference type="InterPro" id="IPR001412">
    <property type="entry name" value="aa-tRNA-synth_I_CS"/>
</dbReference>
<feature type="domain" description="Zinc finger FPG/IleRS-type" evidence="12">
    <location>
        <begin position="855"/>
        <end position="879"/>
    </location>
</feature>
<dbReference type="Pfam" id="PF06827">
    <property type="entry name" value="zf-FPG_IleRS"/>
    <property type="match status" value="1"/>
</dbReference>
<keyword evidence="6 10" id="KW-0648">Protein biosynthesis</keyword>
<sequence>MDYKKTLIMPNTKFEMKANLTQKEALFRKEWEDNHVYKLVLEKYKNSPRFVLHDGPPYANGDLHVGHALNKILKDIIVRYKTLRGFYSPFVPGWDTHGLPIEHRMLTEAKINKDELTPIILRKKAAKYAYKQIENQKKQFKTLQMLSDFENIYITMDKKFEANQLKLFKKMTLDGLVYKGLKPVYWSPSSQSALAEAEVEYQDVTSPSIYVAFEVTESNQSAVKKGDHLVIWTTTPWTLIANAGVALGEEFSYSRVEYENKFYFIATDLVEKFAEEAQWENYKIVSKHKASEIVGVKYLTPILKKLAPVIIGHHVTLEAGTGLVHIAPLFGEDDFLIGKKHKLDMIMHIADNGHVDYECKYKTFFYEKANKFIIQDLTEEKTLLKANKIKHSYPHDWRTHQPIMFRGTPQWFVSIDKIKKDIIDQILKVKTYPVWAQKRLVQMIENRNDWTISRQRTWGVPITIFYDKDKNPVIKEDIFDYVIALVEQFGCDVWWEKSTDELLPEKYRNLGFTREMDIMDVWFDSGSTSIAIDNIEGVEAPFDVYLEGIDQYRGWFNSSVINSVAYRGKAPYKTLISHGFVLDGKGEKMSKSKGNIISPLDIVKKNGADILRLWAANSEYSNDVNISEKIIEQNSEIYRKVRNTLRFLLGNLNDYKYDKNQKREDIHLFIKEELNQLKIQVLKAYDDFKFINVIKMVNKYIVSLSGFYLSVTKDILYVDKKDSERRKQTLANFYEIVEFLIFALGPIMPTTIEETYKHFNNENKKISFMLEDYDFTKLAVDQAYLEKFNEFFELRDRVNILVETGIKNGLIKRSNEANVFVNEPSEFLKSLELKQLLMVGNVEFSQEEKLEVFESEKCQRCWNHFALKEFKDELCLNCFEIIKDLVPNEQ</sequence>
<evidence type="ECO:0000313" key="14">
    <source>
        <dbReference type="EMBL" id="EFF41204.1"/>
    </source>
</evidence>
<dbReference type="AlphaFoldDB" id="D4XWX2"/>
<evidence type="ECO:0000256" key="5">
    <source>
        <dbReference type="ARBA" id="ARBA00022840"/>
    </source>
</evidence>
<evidence type="ECO:0000256" key="8">
    <source>
        <dbReference type="ARBA" id="ARBA00025217"/>
    </source>
</evidence>
<evidence type="ECO:0000256" key="2">
    <source>
        <dbReference type="ARBA" id="ARBA00022490"/>
    </source>
</evidence>
<comment type="similarity">
    <text evidence="1 10">Belongs to the class-I aminoacyl-tRNA synthetase family. IleS type 1 subfamily.</text>
</comment>
<dbReference type="InterPro" id="IPR023585">
    <property type="entry name" value="Ile-tRNA-ligase_type1"/>
</dbReference>
<keyword evidence="10" id="KW-0479">Metal-binding</keyword>
<dbReference type="InterPro" id="IPR014729">
    <property type="entry name" value="Rossmann-like_a/b/a_fold"/>
</dbReference>
<dbReference type="GO" id="GO:0008270">
    <property type="term" value="F:zinc ion binding"/>
    <property type="evidence" value="ECO:0007669"/>
    <property type="project" value="UniProtKB-UniRule"/>
</dbReference>
<comment type="subunit">
    <text evidence="10">Monomer.</text>
</comment>
<feature type="binding site" evidence="10">
    <location>
        <position position="861"/>
    </location>
    <ligand>
        <name>Zn(2+)</name>
        <dbReference type="ChEBI" id="CHEBI:29105"/>
    </ligand>
</feature>
<organism evidence="14 15">
    <name type="scientific">Mycoplasmopsis alligatoris A21JP2</name>
    <dbReference type="NCBI Taxonomy" id="747682"/>
    <lineage>
        <taxon>Bacteria</taxon>
        <taxon>Bacillati</taxon>
        <taxon>Mycoplasmatota</taxon>
        <taxon>Mycoplasmoidales</taxon>
        <taxon>Metamycoplasmataceae</taxon>
        <taxon>Mycoplasmopsis</taxon>
    </lineage>
</organism>
<dbReference type="EMBL" id="ADNC01000027">
    <property type="protein sequence ID" value="EFF41204.1"/>
    <property type="molecule type" value="Genomic_DNA"/>
</dbReference>
<dbReference type="Pfam" id="PF08264">
    <property type="entry name" value="Anticodon_1"/>
    <property type="match status" value="1"/>
</dbReference>
<keyword evidence="3 10" id="KW-0436">Ligase</keyword>
<dbReference type="RefSeq" id="WP_005683823.1">
    <property type="nucleotide sequence ID" value="NZ_ADNC01000027.1"/>
</dbReference>
<dbReference type="InterPro" id="IPR010663">
    <property type="entry name" value="Znf_FPG/IleRS"/>
</dbReference>
<dbReference type="InterPro" id="IPR009008">
    <property type="entry name" value="Val/Leu/Ile-tRNA-synth_edit"/>
</dbReference>
<dbReference type="PANTHER" id="PTHR42765:SF1">
    <property type="entry name" value="ISOLEUCINE--TRNA LIGASE, MITOCHONDRIAL"/>
    <property type="match status" value="1"/>
</dbReference>
<feature type="binding site" evidence="10">
    <location>
        <position position="591"/>
    </location>
    <ligand>
        <name>ATP</name>
        <dbReference type="ChEBI" id="CHEBI:30616"/>
    </ligand>
</feature>
<feature type="binding site" evidence="10">
    <location>
        <position position="858"/>
    </location>
    <ligand>
        <name>Zn(2+)</name>
        <dbReference type="ChEBI" id="CHEBI:29105"/>
    </ligand>
</feature>
<dbReference type="Gene3D" id="1.10.730.20">
    <property type="match status" value="1"/>
</dbReference>
<evidence type="ECO:0000256" key="9">
    <source>
        <dbReference type="ARBA" id="ARBA00048359"/>
    </source>
</evidence>
<evidence type="ECO:0000259" key="12">
    <source>
        <dbReference type="Pfam" id="PF06827"/>
    </source>
</evidence>
<comment type="caution">
    <text evidence="14">The sequence shown here is derived from an EMBL/GenBank/DDBJ whole genome shotgun (WGS) entry which is preliminary data.</text>
</comment>